<dbReference type="AlphaFoldDB" id="A0A0S2THN7"/>
<keyword evidence="2" id="KW-0201">Cytochrome c-type biogenesis</keyword>
<dbReference type="Gene3D" id="3.40.30.10">
    <property type="entry name" value="Glutaredoxin"/>
    <property type="match status" value="1"/>
</dbReference>
<dbReference type="PROSITE" id="PS00194">
    <property type="entry name" value="THIOREDOXIN_1"/>
    <property type="match status" value="1"/>
</dbReference>
<protein>
    <recommendedName>
        <fullName evidence="6">Thioredoxin domain-containing protein</fullName>
    </recommendedName>
</protein>
<dbReference type="InterPro" id="IPR013740">
    <property type="entry name" value="Redoxin"/>
</dbReference>
<evidence type="ECO:0000256" key="1">
    <source>
        <dbReference type="ARBA" id="ARBA00004196"/>
    </source>
</evidence>
<dbReference type="PANTHER" id="PTHR42852:SF6">
    <property type="entry name" value="THIOL:DISULFIDE INTERCHANGE PROTEIN DSBE"/>
    <property type="match status" value="1"/>
</dbReference>
<dbReference type="GO" id="GO:0017004">
    <property type="term" value="P:cytochrome complex assembly"/>
    <property type="evidence" value="ECO:0007669"/>
    <property type="project" value="UniProtKB-KW"/>
</dbReference>
<keyword evidence="5" id="KW-0732">Signal</keyword>
<dbReference type="GO" id="GO:0015036">
    <property type="term" value="F:disulfide oxidoreductase activity"/>
    <property type="evidence" value="ECO:0007669"/>
    <property type="project" value="UniProtKB-ARBA"/>
</dbReference>
<keyword evidence="4" id="KW-0676">Redox-active center</keyword>
<dbReference type="KEGG" id="tee:Tel_16640"/>
<feature type="signal peptide" evidence="5">
    <location>
        <begin position="1"/>
        <end position="24"/>
    </location>
</feature>
<evidence type="ECO:0000256" key="4">
    <source>
        <dbReference type="ARBA" id="ARBA00023284"/>
    </source>
</evidence>
<sequence>MRRVPAAAAILLSALALLGCSDQAPISDKLEIGAPLPAIELQRLDGAPADALRDYRGKLVVLNLWATWCEPCRREMPNLQRLSETLDGARFAVIGLAQDEDDHLVREYLIDKDVDFAQHIDRGGQLTQQRLGVRVFPYTLLIAPDGRLIQRITGPREWQREEVIRLLERVYAGDYAALR</sequence>
<dbReference type="PROSITE" id="PS51257">
    <property type="entry name" value="PROKAR_LIPOPROTEIN"/>
    <property type="match status" value="1"/>
</dbReference>
<evidence type="ECO:0000256" key="2">
    <source>
        <dbReference type="ARBA" id="ARBA00022748"/>
    </source>
</evidence>
<dbReference type="PANTHER" id="PTHR42852">
    <property type="entry name" value="THIOL:DISULFIDE INTERCHANGE PROTEIN DSBE"/>
    <property type="match status" value="1"/>
</dbReference>
<evidence type="ECO:0000259" key="6">
    <source>
        <dbReference type="PROSITE" id="PS51352"/>
    </source>
</evidence>
<feature type="domain" description="Thioredoxin" evidence="6">
    <location>
        <begin position="30"/>
        <end position="172"/>
    </location>
</feature>
<evidence type="ECO:0000313" key="7">
    <source>
        <dbReference type="EMBL" id="ALP54648.1"/>
    </source>
</evidence>
<keyword evidence="3" id="KW-1015">Disulfide bond</keyword>
<reference evidence="7" key="1">
    <citation type="submission" date="2015-10" db="EMBL/GenBank/DDBJ databases">
        <title>Description of Candidatus Tenderia electrophaga gen. nov, sp. nov., an Uncultivated Electroautotroph from a Biocathode Enrichment.</title>
        <authorList>
            <person name="Eddie B.J."/>
            <person name="Malanoski A.P."/>
            <person name="Wang Z."/>
            <person name="Hall R.J."/>
            <person name="Oh S.D."/>
            <person name="Heiner C."/>
            <person name="Lin B."/>
            <person name="Strycharz-Glaven S.M."/>
        </authorList>
    </citation>
    <scope>NUCLEOTIDE SEQUENCE [LARGE SCALE GENOMIC DNA]</scope>
    <source>
        <strain evidence="7">NRL1</strain>
    </source>
</reference>
<dbReference type="GO" id="GO:0030313">
    <property type="term" value="C:cell envelope"/>
    <property type="evidence" value="ECO:0007669"/>
    <property type="project" value="UniProtKB-SubCell"/>
</dbReference>
<dbReference type="SUPFAM" id="SSF52833">
    <property type="entry name" value="Thioredoxin-like"/>
    <property type="match status" value="1"/>
</dbReference>
<dbReference type="STRING" id="1748243.Tel_16640"/>
<dbReference type="EMBL" id="CP013099">
    <property type="protein sequence ID" value="ALP54648.1"/>
    <property type="molecule type" value="Genomic_DNA"/>
</dbReference>
<dbReference type="Proteomes" id="UP000055136">
    <property type="component" value="Chromosome"/>
</dbReference>
<comment type="subcellular location">
    <subcellularLocation>
        <location evidence="1">Cell envelope</location>
    </subcellularLocation>
</comment>
<evidence type="ECO:0000313" key="8">
    <source>
        <dbReference type="Proteomes" id="UP000055136"/>
    </source>
</evidence>
<dbReference type="Pfam" id="PF08534">
    <property type="entry name" value="Redoxin"/>
    <property type="match status" value="1"/>
</dbReference>
<gene>
    <name evidence="7" type="ORF">Tel_16640</name>
</gene>
<feature type="chain" id="PRO_5006605081" description="Thioredoxin domain-containing protein" evidence="5">
    <location>
        <begin position="25"/>
        <end position="179"/>
    </location>
</feature>
<dbReference type="CDD" id="cd02966">
    <property type="entry name" value="TlpA_like_family"/>
    <property type="match status" value="1"/>
</dbReference>
<dbReference type="InterPro" id="IPR017937">
    <property type="entry name" value="Thioredoxin_CS"/>
</dbReference>
<keyword evidence="8" id="KW-1185">Reference proteome</keyword>
<dbReference type="PROSITE" id="PS51352">
    <property type="entry name" value="THIOREDOXIN_2"/>
    <property type="match status" value="1"/>
</dbReference>
<dbReference type="InterPro" id="IPR013766">
    <property type="entry name" value="Thioredoxin_domain"/>
</dbReference>
<proteinExistence type="predicted"/>
<evidence type="ECO:0000256" key="3">
    <source>
        <dbReference type="ARBA" id="ARBA00023157"/>
    </source>
</evidence>
<dbReference type="InterPro" id="IPR050553">
    <property type="entry name" value="Thioredoxin_ResA/DsbE_sf"/>
</dbReference>
<organism evidence="7 8">
    <name type="scientific">Candidatus Tenderia electrophaga</name>
    <dbReference type="NCBI Taxonomy" id="1748243"/>
    <lineage>
        <taxon>Bacteria</taxon>
        <taxon>Pseudomonadati</taxon>
        <taxon>Pseudomonadota</taxon>
        <taxon>Gammaproteobacteria</taxon>
        <taxon>Candidatus Tenderiales</taxon>
        <taxon>Candidatus Tenderiaceae</taxon>
        <taxon>Candidatus Tenderia</taxon>
    </lineage>
</organism>
<name>A0A0S2THN7_9GAMM</name>
<accession>A0A0S2THN7</accession>
<evidence type="ECO:0000256" key="5">
    <source>
        <dbReference type="SAM" id="SignalP"/>
    </source>
</evidence>
<dbReference type="InterPro" id="IPR036249">
    <property type="entry name" value="Thioredoxin-like_sf"/>
</dbReference>